<protein>
    <recommendedName>
        <fullName evidence="1">SAM domain-containing protein</fullName>
    </recommendedName>
</protein>
<gene>
    <name evidence="2" type="ORF">A4U43_C03F31090</name>
</gene>
<dbReference type="Pfam" id="PF07647">
    <property type="entry name" value="SAM_2"/>
    <property type="match status" value="1"/>
</dbReference>
<organism evidence="2 3">
    <name type="scientific">Asparagus officinalis</name>
    <name type="common">Garden asparagus</name>
    <dbReference type="NCBI Taxonomy" id="4686"/>
    <lineage>
        <taxon>Eukaryota</taxon>
        <taxon>Viridiplantae</taxon>
        <taxon>Streptophyta</taxon>
        <taxon>Embryophyta</taxon>
        <taxon>Tracheophyta</taxon>
        <taxon>Spermatophyta</taxon>
        <taxon>Magnoliopsida</taxon>
        <taxon>Liliopsida</taxon>
        <taxon>Asparagales</taxon>
        <taxon>Asparagaceae</taxon>
        <taxon>Asparagoideae</taxon>
        <taxon>Asparagus</taxon>
    </lineage>
</organism>
<dbReference type="PROSITE" id="PS50105">
    <property type="entry name" value="SAM_DOMAIN"/>
    <property type="match status" value="1"/>
</dbReference>
<dbReference type="CDD" id="cd09487">
    <property type="entry name" value="SAM_superfamily"/>
    <property type="match status" value="1"/>
</dbReference>
<dbReference type="InterPro" id="IPR013761">
    <property type="entry name" value="SAM/pointed_sf"/>
</dbReference>
<dbReference type="AlphaFoldDB" id="A0A5P1FJ62"/>
<keyword evidence="3" id="KW-1185">Reference proteome</keyword>
<dbReference type="EMBL" id="CM007383">
    <property type="protein sequence ID" value="ONK76691.1"/>
    <property type="molecule type" value="Genomic_DNA"/>
</dbReference>
<evidence type="ECO:0000259" key="1">
    <source>
        <dbReference type="PROSITE" id="PS50105"/>
    </source>
</evidence>
<feature type="domain" description="SAM" evidence="1">
    <location>
        <begin position="1"/>
        <end position="66"/>
    </location>
</feature>
<dbReference type="PANTHER" id="PTHR33915:SF1">
    <property type="entry name" value="OS04G0644100 PROTEIN"/>
    <property type="match status" value="1"/>
</dbReference>
<dbReference type="InterPro" id="IPR001660">
    <property type="entry name" value="SAM"/>
</dbReference>
<reference evidence="3" key="1">
    <citation type="journal article" date="2017" name="Nat. Commun.">
        <title>The asparagus genome sheds light on the origin and evolution of a young Y chromosome.</title>
        <authorList>
            <person name="Harkess A."/>
            <person name="Zhou J."/>
            <person name="Xu C."/>
            <person name="Bowers J.E."/>
            <person name="Van der Hulst R."/>
            <person name="Ayyampalayam S."/>
            <person name="Mercati F."/>
            <person name="Riccardi P."/>
            <person name="McKain M.R."/>
            <person name="Kakrana A."/>
            <person name="Tang H."/>
            <person name="Ray J."/>
            <person name="Groenendijk J."/>
            <person name="Arikit S."/>
            <person name="Mathioni S.M."/>
            <person name="Nakano M."/>
            <person name="Shan H."/>
            <person name="Telgmann-Rauber A."/>
            <person name="Kanno A."/>
            <person name="Yue Z."/>
            <person name="Chen H."/>
            <person name="Li W."/>
            <person name="Chen Y."/>
            <person name="Xu X."/>
            <person name="Zhang Y."/>
            <person name="Luo S."/>
            <person name="Chen H."/>
            <person name="Gao J."/>
            <person name="Mao Z."/>
            <person name="Pires J.C."/>
            <person name="Luo M."/>
            <person name="Kudrna D."/>
            <person name="Wing R.A."/>
            <person name="Meyers B.C."/>
            <person name="Yi K."/>
            <person name="Kong H."/>
            <person name="Lavrijsen P."/>
            <person name="Sunseri F."/>
            <person name="Falavigna A."/>
            <person name="Ye Y."/>
            <person name="Leebens-Mack J.H."/>
            <person name="Chen G."/>
        </authorList>
    </citation>
    <scope>NUCLEOTIDE SEQUENCE [LARGE SCALE GENOMIC DNA]</scope>
    <source>
        <strain evidence="3">cv. DH0086</strain>
    </source>
</reference>
<proteinExistence type="predicted"/>
<evidence type="ECO:0000313" key="2">
    <source>
        <dbReference type="EMBL" id="ONK76691.1"/>
    </source>
</evidence>
<sequence>MDWYSWLSKSNLEPSNVYAYTLLFIQNEIEEEDVVHFSHEFLKSMGVSIAKHRLEILKLANKLDRRRPPHHRPLAGLLSAVNRTKSCLIRYFNALVVGRDRSAIVV</sequence>
<dbReference type="Proteomes" id="UP000243459">
    <property type="component" value="Chromosome 3"/>
</dbReference>
<name>A0A5P1FJ62_ASPOF</name>
<dbReference type="Gramene" id="ONK76691">
    <property type="protein sequence ID" value="ONK76691"/>
    <property type="gene ID" value="A4U43_C03F31090"/>
</dbReference>
<dbReference type="PANTHER" id="PTHR33915">
    <property type="entry name" value="OSJNBA0033G05.11 PROTEIN"/>
    <property type="match status" value="1"/>
</dbReference>
<accession>A0A5P1FJ62</accession>
<evidence type="ECO:0000313" key="3">
    <source>
        <dbReference type="Proteomes" id="UP000243459"/>
    </source>
</evidence>
<dbReference type="Gene3D" id="1.10.150.50">
    <property type="entry name" value="Transcription Factor, Ets-1"/>
    <property type="match status" value="1"/>
</dbReference>
<dbReference type="SUPFAM" id="SSF47769">
    <property type="entry name" value="SAM/Pointed domain"/>
    <property type="match status" value="1"/>
</dbReference>